<reference evidence="1 2" key="1">
    <citation type="journal article" date="2020" name="Mol. Biol. Evol.">
        <title>Distinct Expression and Methylation Patterns for Genes with Different Fates following a Single Whole-Genome Duplication in Flowering Plants.</title>
        <authorList>
            <person name="Shi T."/>
            <person name="Rahmani R.S."/>
            <person name="Gugger P.F."/>
            <person name="Wang M."/>
            <person name="Li H."/>
            <person name="Zhang Y."/>
            <person name="Li Z."/>
            <person name="Wang Q."/>
            <person name="Van de Peer Y."/>
            <person name="Marchal K."/>
            <person name="Chen J."/>
        </authorList>
    </citation>
    <scope>NUCLEOTIDE SEQUENCE [LARGE SCALE GENOMIC DNA]</scope>
    <source>
        <tissue evidence="1">Leaf</tissue>
    </source>
</reference>
<evidence type="ECO:0000313" key="2">
    <source>
        <dbReference type="Proteomes" id="UP000607653"/>
    </source>
</evidence>
<sequence>MQVVGIDYLGFGNQGEAQEIFTDDVKQHFAVGLDSEARGYQTSTIVGEKIVSNKSELQIRSSFCTSSLSFVLDEKSMPVMLKVPVICSVCDWGNC</sequence>
<organism evidence="1 2">
    <name type="scientific">Nelumbo nucifera</name>
    <name type="common">Sacred lotus</name>
    <dbReference type="NCBI Taxonomy" id="4432"/>
    <lineage>
        <taxon>Eukaryota</taxon>
        <taxon>Viridiplantae</taxon>
        <taxon>Streptophyta</taxon>
        <taxon>Embryophyta</taxon>
        <taxon>Tracheophyta</taxon>
        <taxon>Spermatophyta</taxon>
        <taxon>Magnoliopsida</taxon>
        <taxon>Proteales</taxon>
        <taxon>Nelumbonaceae</taxon>
        <taxon>Nelumbo</taxon>
    </lineage>
</organism>
<name>A0A822YET3_NELNU</name>
<protein>
    <submittedName>
        <fullName evidence="1">Uncharacterized protein</fullName>
    </submittedName>
</protein>
<dbReference type="Proteomes" id="UP000607653">
    <property type="component" value="Unassembled WGS sequence"/>
</dbReference>
<keyword evidence="2" id="KW-1185">Reference proteome</keyword>
<gene>
    <name evidence="1" type="ORF">HUJ06_031227</name>
</gene>
<accession>A0A822YET3</accession>
<dbReference type="AlphaFoldDB" id="A0A822YET3"/>
<comment type="caution">
    <text evidence="1">The sequence shown here is derived from an EMBL/GenBank/DDBJ whole genome shotgun (WGS) entry which is preliminary data.</text>
</comment>
<proteinExistence type="predicted"/>
<dbReference type="EMBL" id="DUZY01000002">
    <property type="protein sequence ID" value="DAD29759.1"/>
    <property type="molecule type" value="Genomic_DNA"/>
</dbReference>
<evidence type="ECO:0000313" key="1">
    <source>
        <dbReference type="EMBL" id="DAD29759.1"/>
    </source>
</evidence>